<gene>
    <name evidence="10" type="ORF">IFO69_15150</name>
</gene>
<comment type="caution">
    <text evidence="10">The sequence shown here is derived from an EMBL/GenBank/DDBJ whole genome shotgun (WGS) entry which is preliminary data.</text>
</comment>
<keyword evidence="2" id="KW-1003">Cell membrane</keyword>
<feature type="domain" description="Polysaccharide chain length determinant N-terminal" evidence="8">
    <location>
        <begin position="13"/>
        <end position="65"/>
    </location>
</feature>
<feature type="coiled-coil region" evidence="6">
    <location>
        <begin position="227"/>
        <end position="268"/>
    </location>
</feature>
<evidence type="ECO:0000256" key="5">
    <source>
        <dbReference type="ARBA" id="ARBA00023136"/>
    </source>
</evidence>
<accession>A0ABR9AMR3</accession>
<keyword evidence="4 7" id="KW-1133">Transmembrane helix</keyword>
<dbReference type="RefSeq" id="WP_192010972.1">
    <property type="nucleotide sequence ID" value="NZ_JACYTQ010000005.1"/>
</dbReference>
<keyword evidence="11" id="KW-1185">Reference proteome</keyword>
<evidence type="ECO:0000256" key="7">
    <source>
        <dbReference type="SAM" id="Phobius"/>
    </source>
</evidence>
<organism evidence="10 11">
    <name type="scientific">Echinicola arenosa</name>
    <dbReference type="NCBI Taxonomy" id="2774144"/>
    <lineage>
        <taxon>Bacteria</taxon>
        <taxon>Pseudomonadati</taxon>
        <taxon>Bacteroidota</taxon>
        <taxon>Cytophagia</taxon>
        <taxon>Cytophagales</taxon>
        <taxon>Cyclobacteriaceae</taxon>
        <taxon>Echinicola</taxon>
    </lineage>
</organism>
<dbReference type="Proteomes" id="UP000647133">
    <property type="component" value="Unassembled WGS sequence"/>
</dbReference>
<protein>
    <submittedName>
        <fullName evidence="10">Exopolysaccharide biosynthesis protein</fullName>
    </submittedName>
</protein>
<evidence type="ECO:0000313" key="10">
    <source>
        <dbReference type="EMBL" id="MBD8490092.1"/>
    </source>
</evidence>
<feature type="domain" description="Tyrosine-protein kinase G-rich" evidence="9">
    <location>
        <begin position="283"/>
        <end position="356"/>
    </location>
</feature>
<reference evidence="10 11" key="1">
    <citation type="submission" date="2020-09" db="EMBL/GenBank/DDBJ databases">
        <title>Echinicola sp. CAU 1574 isolated from sand of Sido Beach.</title>
        <authorList>
            <person name="Kim W."/>
        </authorList>
    </citation>
    <scope>NUCLEOTIDE SEQUENCE [LARGE SCALE GENOMIC DNA]</scope>
    <source>
        <strain evidence="10 11">CAU 1574</strain>
    </source>
</reference>
<evidence type="ECO:0000313" key="11">
    <source>
        <dbReference type="Proteomes" id="UP000647133"/>
    </source>
</evidence>
<dbReference type="Pfam" id="PF13807">
    <property type="entry name" value="GNVR"/>
    <property type="match status" value="1"/>
</dbReference>
<evidence type="ECO:0000256" key="3">
    <source>
        <dbReference type="ARBA" id="ARBA00022692"/>
    </source>
</evidence>
<evidence type="ECO:0000256" key="1">
    <source>
        <dbReference type="ARBA" id="ARBA00004651"/>
    </source>
</evidence>
<dbReference type="InterPro" id="IPR003856">
    <property type="entry name" value="LPS_length_determ_N"/>
</dbReference>
<feature type="transmembrane region" description="Helical" evidence="7">
    <location>
        <begin position="335"/>
        <end position="354"/>
    </location>
</feature>
<dbReference type="PANTHER" id="PTHR32309:SF13">
    <property type="entry name" value="FERRIC ENTEROBACTIN TRANSPORT PROTEIN FEPE"/>
    <property type="match status" value="1"/>
</dbReference>
<feature type="transmembrane region" description="Helical" evidence="7">
    <location>
        <begin position="30"/>
        <end position="48"/>
    </location>
</feature>
<comment type="subcellular location">
    <subcellularLocation>
        <location evidence="1">Cell membrane</location>
        <topology evidence="1">Multi-pass membrane protein</topology>
    </subcellularLocation>
</comment>
<dbReference type="Pfam" id="PF02706">
    <property type="entry name" value="Wzz"/>
    <property type="match status" value="1"/>
</dbReference>
<name>A0ABR9AMR3_9BACT</name>
<sequence length="368" mass="40657">MNTTPNTTPNTDDEIDLLALAKTVWNQRKLVFRIVGLFVILGLLVAILSPKEFTASGTYLPQTTEGGKGGSLGGLASLAGINLGGAGGGSEIPPTLYPKIVGSVPFKKAMLKAPLEFEGINHEVTYQEYYEDYYSPGILGYIKQFTIGLPGLIIKALKGEQELKVSGNESEEIITINPKELGHFKRLGGQLSVSFYEEEGFVQLSAVMPDAKAAAQLTKYAEALLQKEVIDFKIKNAQEQLKFTEERYLEKKKEFEKVQSQLARYRDRNQNISSSVALNQLEKLEAEFNLAFSVYSELAKQLEQAKLQVSKDTPVFSVIEPITIPAEKSAPKRPLILVIFFILGIIIALGVVFGKEYLDSVKEEWKAV</sequence>
<keyword evidence="6" id="KW-0175">Coiled coil</keyword>
<evidence type="ECO:0000256" key="4">
    <source>
        <dbReference type="ARBA" id="ARBA00022989"/>
    </source>
</evidence>
<dbReference type="EMBL" id="JACYTQ010000005">
    <property type="protein sequence ID" value="MBD8490092.1"/>
    <property type="molecule type" value="Genomic_DNA"/>
</dbReference>
<keyword evidence="3 7" id="KW-0812">Transmembrane</keyword>
<evidence type="ECO:0000256" key="6">
    <source>
        <dbReference type="SAM" id="Coils"/>
    </source>
</evidence>
<evidence type="ECO:0000259" key="8">
    <source>
        <dbReference type="Pfam" id="PF02706"/>
    </source>
</evidence>
<evidence type="ECO:0000256" key="2">
    <source>
        <dbReference type="ARBA" id="ARBA00022475"/>
    </source>
</evidence>
<dbReference type="InterPro" id="IPR050445">
    <property type="entry name" value="Bact_polysacc_biosynth/exp"/>
</dbReference>
<dbReference type="InterPro" id="IPR032807">
    <property type="entry name" value="GNVR"/>
</dbReference>
<proteinExistence type="predicted"/>
<dbReference type="PANTHER" id="PTHR32309">
    <property type="entry name" value="TYROSINE-PROTEIN KINASE"/>
    <property type="match status" value="1"/>
</dbReference>
<keyword evidence="5 7" id="KW-0472">Membrane</keyword>
<evidence type="ECO:0000259" key="9">
    <source>
        <dbReference type="Pfam" id="PF13807"/>
    </source>
</evidence>